<comment type="caution">
    <text evidence="1">The sequence shown here is derived from an EMBL/GenBank/DDBJ whole genome shotgun (WGS) entry which is preliminary data.</text>
</comment>
<name>A0A8S2ZAH3_9BILA</name>
<gene>
    <name evidence="1" type="ORF">SRO942_LOCUS49299</name>
</gene>
<accession>A0A8S2ZAH3</accession>
<organism evidence="1 2">
    <name type="scientific">Didymodactylos carnosus</name>
    <dbReference type="NCBI Taxonomy" id="1234261"/>
    <lineage>
        <taxon>Eukaryota</taxon>
        <taxon>Metazoa</taxon>
        <taxon>Spiralia</taxon>
        <taxon>Gnathifera</taxon>
        <taxon>Rotifera</taxon>
        <taxon>Eurotatoria</taxon>
        <taxon>Bdelloidea</taxon>
        <taxon>Philodinida</taxon>
        <taxon>Philodinidae</taxon>
        <taxon>Didymodactylos</taxon>
    </lineage>
</organism>
<dbReference type="OrthoDB" id="10066550at2759"/>
<evidence type="ECO:0000313" key="2">
    <source>
        <dbReference type="Proteomes" id="UP000681722"/>
    </source>
</evidence>
<feature type="non-terminal residue" evidence="1">
    <location>
        <position position="1"/>
    </location>
</feature>
<sequence>IIQLIADIELLYARLYKIQPQCDEKKTIIETPPLQLNDQQLQSAVKFRALCDNLRHHTTKNLKKPDNNIRKYIAALKTLANDHKIVISKPNKSKGVVIMDKVDYINKMNNILSDSTKFKKLDHDPTIQKEDKLTPYLLKLDKDGLISESDYKAARPCGSRPAGLYGLPKTHKPNLPLRPIMSSIKIF</sequence>
<dbReference type="AlphaFoldDB" id="A0A8S2ZAH3"/>
<reference evidence="1" key="1">
    <citation type="submission" date="2021-02" db="EMBL/GenBank/DDBJ databases">
        <authorList>
            <person name="Nowell W R."/>
        </authorList>
    </citation>
    <scope>NUCLEOTIDE SEQUENCE</scope>
</reference>
<dbReference type="Proteomes" id="UP000681722">
    <property type="component" value="Unassembled WGS sequence"/>
</dbReference>
<protein>
    <submittedName>
        <fullName evidence="1">Uncharacterized protein</fullName>
    </submittedName>
</protein>
<dbReference type="EMBL" id="CAJOBC010131366">
    <property type="protein sequence ID" value="CAF4613937.1"/>
    <property type="molecule type" value="Genomic_DNA"/>
</dbReference>
<evidence type="ECO:0000313" key="1">
    <source>
        <dbReference type="EMBL" id="CAF4613937.1"/>
    </source>
</evidence>
<feature type="non-terminal residue" evidence="1">
    <location>
        <position position="187"/>
    </location>
</feature>
<proteinExistence type="predicted"/>